<evidence type="ECO:0000256" key="4">
    <source>
        <dbReference type="ARBA" id="ARBA00022989"/>
    </source>
</evidence>
<proteinExistence type="inferred from homology"/>
<dbReference type="Pfam" id="PF13515">
    <property type="entry name" value="FUSC_2"/>
    <property type="match status" value="1"/>
</dbReference>
<keyword evidence="4 8" id="KW-1133">Transmembrane helix</keyword>
<evidence type="ECO:0000256" key="6">
    <source>
        <dbReference type="ARBA" id="ARBA00043993"/>
    </source>
</evidence>
<feature type="compositionally biased region" description="Low complexity" evidence="7">
    <location>
        <begin position="540"/>
        <end position="551"/>
    </location>
</feature>
<comment type="similarity">
    <text evidence="6">Belongs to the YccS/YhfK family.</text>
</comment>
<feature type="transmembrane region" description="Helical" evidence="8">
    <location>
        <begin position="20"/>
        <end position="40"/>
    </location>
</feature>
<feature type="transmembrane region" description="Helical" evidence="8">
    <location>
        <begin position="340"/>
        <end position="360"/>
    </location>
</feature>
<protein>
    <recommendedName>
        <fullName evidence="9">Integral membrane bound transporter domain-containing protein</fullName>
    </recommendedName>
</protein>
<gene>
    <name evidence="10" type="ORF">GCM10009839_37910</name>
</gene>
<evidence type="ECO:0000256" key="7">
    <source>
        <dbReference type="SAM" id="MobiDB-lite"/>
    </source>
</evidence>
<comment type="caution">
    <text evidence="10">The sequence shown here is derived from an EMBL/GenBank/DDBJ whole genome shotgun (WGS) entry which is preliminary data.</text>
</comment>
<keyword evidence="5 8" id="KW-0472">Membrane</keyword>
<evidence type="ECO:0000313" key="10">
    <source>
        <dbReference type="EMBL" id="GAA2033845.1"/>
    </source>
</evidence>
<accession>A0ABN2UE83</accession>
<feature type="transmembrane region" description="Helical" evidence="8">
    <location>
        <begin position="74"/>
        <end position="93"/>
    </location>
</feature>
<feature type="region of interest" description="Disordered" evidence="7">
    <location>
        <begin position="182"/>
        <end position="207"/>
    </location>
</feature>
<evidence type="ECO:0000256" key="3">
    <source>
        <dbReference type="ARBA" id="ARBA00022692"/>
    </source>
</evidence>
<organism evidence="10 11">
    <name type="scientific">Catenulispora yoronensis</name>
    <dbReference type="NCBI Taxonomy" id="450799"/>
    <lineage>
        <taxon>Bacteria</taxon>
        <taxon>Bacillati</taxon>
        <taxon>Actinomycetota</taxon>
        <taxon>Actinomycetes</taxon>
        <taxon>Catenulisporales</taxon>
        <taxon>Catenulisporaceae</taxon>
        <taxon>Catenulispora</taxon>
    </lineage>
</organism>
<evidence type="ECO:0000259" key="9">
    <source>
        <dbReference type="Pfam" id="PF13515"/>
    </source>
</evidence>
<comment type="subcellular location">
    <subcellularLocation>
        <location evidence="1">Cell membrane</location>
        <topology evidence="1">Multi-pass membrane protein</topology>
    </subcellularLocation>
</comment>
<keyword evidence="2" id="KW-1003">Cell membrane</keyword>
<evidence type="ECO:0000256" key="8">
    <source>
        <dbReference type="SAM" id="Phobius"/>
    </source>
</evidence>
<dbReference type="PANTHER" id="PTHR30509:SF9">
    <property type="entry name" value="MULTIDRUG RESISTANCE PROTEIN MDTO"/>
    <property type="match status" value="1"/>
</dbReference>
<feature type="domain" description="Integral membrane bound transporter" evidence="9">
    <location>
        <begin position="224"/>
        <end position="352"/>
    </location>
</feature>
<sequence length="557" mass="58508">MSTNLIPVGRRGPAWRPDALRASVVALAAVLAAFGSAIWIEHRAHLHVDVVIAAVAVAMTLARVQLGADPWDRLIGAVVLAGSAAGASEISSLMMRHQFLGDAAFTVAMAASVWVRRFGPRATKAGTVLVVPLVTLLVTHVENAPAQAASHDLWSALIVLIAAFWVTGFQFGAGSLGLREQRQRRAPAAPATPAAPTAASTAAKPSTRRISASTRMAGQLAAALAVAFVAGHRIFHEHWPWAVLTAFIVCSGARGRGDVLHKGVLRIAGAAAGTVLATLIAGAFPPADRWSVVLIFAVLALAGWLREISYLWWAGSITAALSLLYGYFGQNASSLLPTRLEAIAIGGLVAIAASWFILPVRTGDVYRRRVGDVRLALRDFLGSPSGDGNEIQRRQDRFLHAVTQLEQIAKPLRAQRRLSLSAERAERADVIDMLHRCVEPVDRLAAALAASTQSDIDAARAELDAVYDRRAIAPSGSGRDATTAVPRAARAPGPGTGTSVSTVTGSEQVEQPTVGTHSCPSCSNSSGGPPAGVCQRSPQAARAARIGIRSRPWGSSR</sequence>
<keyword evidence="11" id="KW-1185">Reference proteome</keyword>
<feature type="compositionally biased region" description="Low complexity" evidence="7">
    <location>
        <begin position="186"/>
        <end position="207"/>
    </location>
</feature>
<dbReference type="InterPro" id="IPR049453">
    <property type="entry name" value="Memb_transporter_dom"/>
</dbReference>
<evidence type="ECO:0000313" key="11">
    <source>
        <dbReference type="Proteomes" id="UP001500751"/>
    </source>
</evidence>
<feature type="transmembrane region" description="Helical" evidence="8">
    <location>
        <begin position="153"/>
        <end position="178"/>
    </location>
</feature>
<dbReference type="Proteomes" id="UP001500751">
    <property type="component" value="Unassembled WGS sequence"/>
</dbReference>
<dbReference type="EMBL" id="BAAAQN010000020">
    <property type="protein sequence ID" value="GAA2033845.1"/>
    <property type="molecule type" value="Genomic_DNA"/>
</dbReference>
<feature type="transmembrane region" description="Helical" evidence="8">
    <location>
        <begin position="310"/>
        <end position="328"/>
    </location>
</feature>
<keyword evidence="3 8" id="KW-0812">Transmembrane</keyword>
<feature type="compositionally biased region" description="Low complexity" evidence="7">
    <location>
        <begin position="479"/>
        <end position="506"/>
    </location>
</feature>
<feature type="transmembrane region" description="Helical" evidence="8">
    <location>
        <begin position="99"/>
        <end position="115"/>
    </location>
</feature>
<feature type="region of interest" description="Disordered" evidence="7">
    <location>
        <begin position="473"/>
        <end position="557"/>
    </location>
</feature>
<reference evidence="10 11" key="1">
    <citation type="journal article" date="2019" name="Int. J. Syst. Evol. Microbiol.">
        <title>The Global Catalogue of Microorganisms (GCM) 10K type strain sequencing project: providing services to taxonomists for standard genome sequencing and annotation.</title>
        <authorList>
            <consortium name="The Broad Institute Genomics Platform"/>
            <consortium name="The Broad Institute Genome Sequencing Center for Infectious Disease"/>
            <person name="Wu L."/>
            <person name="Ma J."/>
        </authorList>
    </citation>
    <scope>NUCLEOTIDE SEQUENCE [LARGE SCALE GENOMIC DNA]</scope>
    <source>
        <strain evidence="10 11">JCM 16014</strain>
    </source>
</reference>
<feature type="transmembrane region" description="Helical" evidence="8">
    <location>
        <begin position="264"/>
        <end position="284"/>
    </location>
</feature>
<evidence type="ECO:0000256" key="1">
    <source>
        <dbReference type="ARBA" id="ARBA00004651"/>
    </source>
</evidence>
<evidence type="ECO:0000256" key="5">
    <source>
        <dbReference type="ARBA" id="ARBA00023136"/>
    </source>
</evidence>
<feature type="transmembrane region" description="Helical" evidence="8">
    <location>
        <begin position="122"/>
        <end position="141"/>
    </location>
</feature>
<dbReference type="PANTHER" id="PTHR30509">
    <property type="entry name" value="P-HYDROXYBENZOIC ACID EFFLUX PUMP SUBUNIT-RELATED"/>
    <property type="match status" value="1"/>
</dbReference>
<feature type="compositionally biased region" description="Polar residues" evidence="7">
    <location>
        <begin position="507"/>
        <end position="516"/>
    </location>
</feature>
<feature type="compositionally biased region" description="Low complexity" evidence="7">
    <location>
        <begin position="518"/>
        <end position="528"/>
    </location>
</feature>
<name>A0ABN2UE83_9ACTN</name>
<evidence type="ECO:0000256" key="2">
    <source>
        <dbReference type="ARBA" id="ARBA00022475"/>
    </source>
</evidence>
<feature type="transmembrane region" description="Helical" evidence="8">
    <location>
        <begin position="290"/>
        <end position="305"/>
    </location>
</feature>
<feature type="transmembrane region" description="Helical" evidence="8">
    <location>
        <begin position="46"/>
        <end position="62"/>
    </location>
</feature>